<protein>
    <submittedName>
        <fullName evidence="9">Type I-D CRISPR-associated helicase Cas3</fullName>
    </submittedName>
</protein>
<dbReference type="PROSITE" id="PS51257">
    <property type="entry name" value="PROKAR_LIPOPROTEIN"/>
    <property type="match status" value="1"/>
</dbReference>
<keyword evidence="5" id="KW-0051">Antiviral defense</keyword>
<comment type="similarity">
    <text evidence="6">Belongs to the DEAD box helicase family.</text>
</comment>
<dbReference type="InterPro" id="IPR050079">
    <property type="entry name" value="DEAD_box_RNA_helicase"/>
</dbReference>
<evidence type="ECO:0000256" key="4">
    <source>
        <dbReference type="ARBA" id="ARBA00022840"/>
    </source>
</evidence>
<evidence type="ECO:0000259" key="7">
    <source>
        <dbReference type="PROSITE" id="PS51192"/>
    </source>
</evidence>
<dbReference type="Gene3D" id="3.40.50.300">
    <property type="entry name" value="P-loop containing nucleotide triphosphate hydrolases"/>
    <property type="match status" value="2"/>
</dbReference>
<name>A0A6M0REI0_9CYAN</name>
<dbReference type="RefSeq" id="WP_163696310.1">
    <property type="nucleotide sequence ID" value="NZ_QXHD01000003.1"/>
</dbReference>
<dbReference type="InterPro" id="IPR014001">
    <property type="entry name" value="Helicase_ATP-bd"/>
</dbReference>
<keyword evidence="1" id="KW-0547">Nucleotide-binding</keyword>
<dbReference type="SMART" id="SM00490">
    <property type="entry name" value="HELICc"/>
    <property type="match status" value="1"/>
</dbReference>
<dbReference type="AlphaFoldDB" id="A0A6M0REI0"/>
<dbReference type="GO" id="GO:0005829">
    <property type="term" value="C:cytosol"/>
    <property type="evidence" value="ECO:0007669"/>
    <property type="project" value="TreeGrafter"/>
</dbReference>
<dbReference type="GO" id="GO:0005524">
    <property type="term" value="F:ATP binding"/>
    <property type="evidence" value="ECO:0007669"/>
    <property type="project" value="UniProtKB-KW"/>
</dbReference>
<keyword evidence="4" id="KW-0067">ATP-binding</keyword>
<dbReference type="InterPro" id="IPR054712">
    <property type="entry name" value="Cas3-like_dom"/>
</dbReference>
<dbReference type="Proteomes" id="UP000481033">
    <property type="component" value="Unassembled WGS sequence"/>
</dbReference>
<dbReference type="PANTHER" id="PTHR47959:SF13">
    <property type="entry name" value="ATP-DEPENDENT RNA HELICASE RHLE"/>
    <property type="match status" value="1"/>
</dbReference>
<dbReference type="NCBIfam" id="TIGR03158">
    <property type="entry name" value="cas3_cyano"/>
    <property type="match status" value="1"/>
</dbReference>
<feature type="domain" description="Helicase ATP-binding" evidence="7">
    <location>
        <begin position="71"/>
        <end position="250"/>
    </location>
</feature>
<gene>
    <name evidence="9" type="primary">cas3</name>
    <name evidence="9" type="ORF">DXZ20_02960</name>
</gene>
<evidence type="ECO:0000313" key="10">
    <source>
        <dbReference type="Proteomes" id="UP000481033"/>
    </source>
</evidence>
<dbReference type="PANTHER" id="PTHR47959">
    <property type="entry name" value="ATP-DEPENDENT RNA HELICASE RHLE-RELATED"/>
    <property type="match status" value="1"/>
</dbReference>
<proteinExistence type="inferred from homology"/>
<dbReference type="SUPFAM" id="SSF52540">
    <property type="entry name" value="P-loop containing nucleoside triphosphate hydrolases"/>
    <property type="match status" value="1"/>
</dbReference>
<dbReference type="Pfam" id="PF22590">
    <property type="entry name" value="Cas3-like_C_2"/>
    <property type="match status" value="1"/>
</dbReference>
<evidence type="ECO:0000256" key="2">
    <source>
        <dbReference type="ARBA" id="ARBA00022801"/>
    </source>
</evidence>
<dbReference type="InterPro" id="IPR027417">
    <property type="entry name" value="P-loop_NTPase"/>
</dbReference>
<keyword evidence="3" id="KW-0347">Helicase</keyword>
<dbReference type="GO" id="GO:0016787">
    <property type="term" value="F:hydrolase activity"/>
    <property type="evidence" value="ECO:0007669"/>
    <property type="project" value="UniProtKB-KW"/>
</dbReference>
<keyword evidence="2" id="KW-0378">Hydrolase</keyword>
<sequence>MKILVKPLYSQVNAGFGACPLGCQQSCRVTDKSSDFQPMDDCTCPLSSHQAETAAAVFDGEADIIFNTSVTGDGKSLAATLPILLDSQYRMVGLYPTNELVEDQLRGQQDYHQKFGLNAQKRIDLLYGQELARRVKANDRNRFRELELAIQHKPVLLTNPDLFHLMLHFRYRNAAYDNAELPMLMATFPDYWVFDEFHIFGPHQEAAVLNSLCFIRASAQGKRKFLFTSATPKTTFIKQLEASGFKVKSISGQYASEARTGYRPILQPVELEFVKLKPKQGILDWLQDNVGLLQNLLLAEANGRGLLILNSVAQAGRVVRLLKTLLPDNFEITEISGRIDRQERRKTQEKLKDSPHPVLVVGTSAVDVGVDFKIHLLIFESNNSATVIQRLGRLGRHQGFHKYHAFCLLPGHAPWIYSRLEKSLNEGQVVERQMLNDAIRSVFEEPKEFEQYRQQWGALQAQGMLWQIKQVSESAKVMEPICDRILSALIPVYSEAKLEGARKCWHAMGNDSIGKATQEELLRFRGGTTLQAAVWDDHRFYTYDLLRLLPYTHVEIIEESDFLAAAEKAGYGEEFFSYAKVYIKVQQWLDERLNIRLSCRYDGSQLTCCDLIQIKGLRIENHPQIEVVRALSQRKVLAFLIRLKEDQRHWDVGKILYLSPLFGLHHLTDASEQSYACAFNQDALLLKAFEKNCRLKKICQQADSFFF</sequence>
<dbReference type="EMBL" id="QXHD01000003">
    <property type="protein sequence ID" value="NEZ54668.1"/>
    <property type="molecule type" value="Genomic_DNA"/>
</dbReference>
<evidence type="ECO:0000256" key="5">
    <source>
        <dbReference type="ARBA" id="ARBA00023118"/>
    </source>
</evidence>
<evidence type="ECO:0000256" key="6">
    <source>
        <dbReference type="ARBA" id="ARBA00038437"/>
    </source>
</evidence>
<dbReference type="InterPro" id="IPR001650">
    <property type="entry name" value="Helicase_C-like"/>
</dbReference>
<comment type="caution">
    <text evidence="9">The sequence shown here is derived from an EMBL/GenBank/DDBJ whole genome shotgun (WGS) entry which is preliminary data.</text>
</comment>
<feature type="domain" description="Helicase C-terminal" evidence="8">
    <location>
        <begin position="291"/>
        <end position="450"/>
    </location>
</feature>
<dbReference type="Pfam" id="PF00270">
    <property type="entry name" value="DEAD"/>
    <property type="match status" value="1"/>
</dbReference>
<dbReference type="InterPro" id="IPR017575">
    <property type="entry name" value="CRISPR-assoc_helicase_Cas3"/>
</dbReference>
<dbReference type="GO" id="GO:0003676">
    <property type="term" value="F:nucleic acid binding"/>
    <property type="evidence" value="ECO:0007669"/>
    <property type="project" value="InterPro"/>
</dbReference>
<keyword evidence="10" id="KW-1185">Reference proteome</keyword>
<dbReference type="InterPro" id="IPR011545">
    <property type="entry name" value="DEAD/DEAH_box_helicase_dom"/>
</dbReference>
<evidence type="ECO:0000256" key="1">
    <source>
        <dbReference type="ARBA" id="ARBA00022741"/>
    </source>
</evidence>
<organism evidence="9 10">
    <name type="scientific">Adonisia turfae CCMR0081</name>
    <dbReference type="NCBI Taxonomy" id="2292702"/>
    <lineage>
        <taxon>Bacteria</taxon>
        <taxon>Bacillati</taxon>
        <taxon>Cyanobacteriota</taxon>
        <taxon>Adonisia</taxon>
        <taxon>Adonisia turfae</taxon>
    </lineage>
</organism>
<dbReference type="PROSITE" id="PS51194">
    <property type="entry name" value="HELICASE_CTER"/>
    <property type="match status" value="1"/>
</dbReference>
<evidence type="ECO:0000313" key="9">
    <source>
        <dbReference type="EMBL" id="NEZ54668.1"/>
    </source>
</evidence>
<dbReference type="GO" id="GO:0003724">
    <property type="term" value="F:RNA helicase activity"/>
    <property type="evidence" value="ECO:0007669"/>
    <property type="project" value="TreeGrafter"/>
</dbReference>
<dbReference type="SMART" id="SM00487">
    <property type="entry name" value="DEXDc"/>
    <property type="match status" value="1"/>
</dbReference>
<evidence type="ECO:0000259" key="8">
    <source>
        <dbReference type="PROSITE" id="PS51194"/>
    </source>
</evidence>
<dbReference type="PROSITE" id="PS51192">
    <property type="entry name" value="HELICASE_ATP_BIND_1"/>
    <property type="match status" value="1"/>
</dbReference>
<dbReference type="GO" id="GO:0051607">
    <property type="term" value="P:defense response to virus"/>
    <property type="evidence" value="ECO:0007669"/>
    <property type="project" value="UniProtKB-KW"/>
</dbReference>
<accession>A0A6M0REI0</accession>
<evidence type="ECO:0000256" key="3">
    <source>
        <dbReference type="ARBA" id="ARBA00022806"/>
    </source>
</evidence>
<reference evidence="9 10" key="1">
    <citation type="journal article" date="2020" name="Microb. Ecol.">
        <title>Ecogenomics of the Marine Benthic Filamentous Cyanobacterium Adonisia.</title>
        <authorList>
            <person name="Walter J.M."/>
            <person name="Coutinho F.H."/>
            <person name="Leomil L."/>
            <person name="Hargreaves P.I."/>
            <person name="Campeao M.E."/>
            <person name="Vieira V.V."/>
            <person name="Silva B.S."/>
            <person name="Fistarol G.O."/>
            <person name="Salomon P.S."/>
            <person name="Sawabe T."/>
            <person name="Mino S."/>
            <person name="Hosokawa M."/>
            <person name="Miyashita H."/>
            <person name="Maruyama F."/>
            <person name="van Verk M.C."/>
            <person name="Dutilh B.E."/>
            <person name="Thompson C.C."/>
            <person name="Thompson F.L."/>
        </authorList>
    </citation>
    <scope>NUCLEOTIDE SEQUENCE [LARGE SCALE GENOMIC DNA]</scope>
    <source>
        <strain evidence="9 10">CCMR0081</strain>
    </source>
</reference>